<dbReference type="InterPro" id="IPR044722">
    <property type="entry name" value="SecA_SF2_C"/>
</dbReference>
<dbReference type="Pfam" id="PF21090">
    <property type="entry name" value="P-loop_SecA"/>
    <property type="match status" value="1"/>
</dbReference>
<evidence type="ECO:0000256" key="4">
    <source>
        <dbReference type="ARBA" id="ARBA00022475"/>
    </source>
</evidence>
<keyword evidence="13 15" id="KW-0472">Membrane</keyword>
<dbReference type="SMART" id="SM00957">
    <property type="entry name" value="SecA_DEAD"/>
    <property type="match status" value="1"/>
</dbReference>
<feature type="region of interest" description="Disordered" evidence="18">
    <location>
        <begin position="791"/>
        <end position="817"/>
    </location>
</feature>
<dbReference type="Pfam" id="PF07516">
    <property type="entry name" value="SecA_SW"/>
    <property type="match status" value="1"/>
</dbReference>
<dbReference type="GO" id="GO:0043952">
    <property type="term" value="P:protein transport by the Sec complex"/>
    <property type="evidence" value="ECO:0007669"/>
    <property type="project" value="TreeGrafter"/>
</dbReference>
<feature type="coiled-coil region" evidence="17">
    <location>
        <begin position="12"/>
        <end position="39"/>
    </location>
</feature>
<keyword evidence="4 15" id="KW-1003">Cell membrane</keyword>
<evidence type="ECO:0000256" key="11">
    <source>
        <dbReference type="ARBA" id="ARBA00022967"/>
    </source>
</evidence>
<dbReference type="EMBL" id="CAKKMG010000021">
    <property type="protein sequence ID" value="CAH0207486.1"/>
    <property type="molecule type" value="Genomic_DNA"/>
</dbReference>
<evidence type="ECO:0000256" key="16">
    <source>
        <dbReference type="RuleBase" id="RU003874"/>
    </source>
</evidence>
<accession>A0A9W4KVT9</accession>
<sequence>MLNILNKVFDPNKREIKRLEKIADQVEALADETAALSDEQLRAKTEEFKERYQNGETVDDLLVEAFAVAREGAKRALGLYPYRVQIMGGASLHDGNISEMKTGEGKTLTSTMPVYLNALTGKGVHVVTVNEYLAHRDATEMGVLYDFLGLTVGLNLNSHSKEEKQAAYNADITYSTNNELGFDYLRDNMVLYKEQMVQRPLHFAVIDEVDSILIDEARTPLIISGSAQKSAQLYIQANAFVRTLKKETDYTYDEKTKGVQLTEDGMNRAEKAFNIDNLFDINHVTLNHHINQALKAHVSMHLDVDYVVQEGEIVIVDQFTGRLMKGRRYSEGLHQAIEAKEGLEIQNESMTLATITFQNYFRMYEKLSGMTGTAKTEEEEFRNIYNMNVIAIPTNRNIIRDDRADLIYATTDGKFKAVVEDIAERYTKGQPVLVGTVAIETSEVISAYLSKKGIPHDVLNAKNHEREAEIILNAGNQGSVTIATNMAGRGTDIKLGEGVKELGGLAVIGTERHESRRIDNQLRGRSGRQGDPGVTQFYLSMEDELMRRFGSDNMKNMMARLGMDDSQPIQSKMVTRAVESAQKRVEGNNFDSRKQLLQYDDVLRQQREIIYKQRFDVMESENLREIVETMITASIQRNVVAFAPMGDEEGWNLQGLVDYLNGNLFNEGSITVADLEGKNESELVEFILAKVKESYDQKEEELSEEQMREFEKVIVLRAVDSKWMDHIDAMEQLRQGIHLRAYGQIDPLREYQSEGFAMFESMIASMEDEVAKYIMKAEIRNNLERKEVIKGQAVNPKEEDGGKVKKAPARKKEDVGRNALCPCGSGKKYKNCHGNLG</sequence>
<dbReference type="FunFam" id="1.10.3060.10:FF:000002">
    <property type="entry name" value="Preprotein translocase subunit SecA"/>
    <property type="match status" value="1"/>
</dbReference>
<dbReference type="NCBIfam" id="NF009538">
    <property type="entry name" value="PRK12904.1"/>
    <property type="match status" value="1"/>
</dbReference>
<keyword evidence="3 15" id="KW-0813">Transport</keyword>
<dbReference type="SMART" id="SM00958">
    <property type="entry name" value="SecA_PP_bind"/>
    <property type="match status" value="1"/>
</dbReference>
<dbReference type="Pfam" id="PF02810">
    <property type="entry name" value="SEC-C"/>
    <property type="match status" value="1"/>
</dbReference>
<dbReference type="PANTHER" id="PTHR30612">
    <property type="entry name" value="SECA INNER MEMBRANE COMPONENT OF SEC PROTEIN SECRETION SYSTEM"/>
    <property type="match status" value="1"/>
</dbReference>
<comment type="cofactor">
    <cofactor evidence="1">
        <name>Zn(2+)</name>
        <dbReference type="ChEBI" id="CHEBI:29105"/>
    </cofactor>
</comment>
<feature type="domain" description="Helicase ATP-binding" evidence="19">
    <location>
        <begin position="87"/>
        <end position="245"/>
    </location>
</feature>
<dbReference type="NCBIfam" id="NF006630">
    <property type="entry name" value="PRK09200.1"/>
    <property type="match status" value="1"/>
</dbReference>
<gene>
    <name evidence="22" type="primary">secA_2</name>
    <name evidence="15" type="synonym">secA</name>
    <name evidence="22" type="ORF">SRABI133_02076</name>
</gene>
<protein>
    <recommendedName>
        <fullName evidence="15 16">Protein translocase subunit SecA</fullName>
        <ecNumber evidence="15">7.4.2.8</ecNumber>
    </recommendedName>
</protein>
<evidence type="ECO:0000259" key="21">
    <source>
        <dbReference type="PROSITE" id="PS51196"/>
    </source>
</evidence>
<dbReference type="Gene3D" id="1.10.3060.10">
    <property type="entry name" value="Helical scaffold and wing domains of SecA"/>
    <property type="match status" value="1"/>
</dbReference>
<evidence type="ECO:0000259" key="20">
    <source>
        <dbReference type="PROSITE" id="PS51194"/>
    </source>
</evidence>
<dbReference type="GO" id="GO:0065002">
    <property type="term" value="P:intracellular protein transmembrane transport"/>
    <property type="evidence" value="ECO:0007669"/>
    <property type="project" value="UniProtKB-UniRule"/>
</dbReference>
<dbReference type="InterPro" id="IPR001650">
    <property type="entry name" value="Helicase_C-like"/>
</dbReference>
<feature type="binding site" evidence="15">
    <location>
        <begin position="103"/>
        <end position="107"/>
    </location>
    <ligand>
        <name>ATP</name>
        <dbReference type="ChEBI" id="CHEBI:30616"/>
    </ligand>
</feature>
<keyword evidence="8" id="KW-0862">Zinc</keyword>
<dbReference type="FunFam" id="3.40.50.300:FF:000429">
    <property type="entry name" value="Preprotein translocase subunit SecA"/>
    <property type="match status" value="1"/>
</dbReference>
<dbReference type="InterPro" id="IPR000185">
    <property type="entry name" value="SecA"/>
</dbReference>
<dbReference type="InterPro" id="IPR011130">
    <property type="entry name" value="SecA_preprotein_X-link_dom"/>
</dbReference>
<dbReference type="InterPro" id="IPR014001">
    <property type="entry name" value="Helicase_ATP-bd"/>
</dbReference>
<feature type="domain" description="SecA family profile" evidence="21">
    <location>
        <begin position="1"/>
        <end position="570"/>
    </location>
</feature>
<dbReference type="InterPro" id="IPR011115">
    <property type="entry name" value="SecA_DEAD"/>
</dbReference>
<keyword evidence="11 15" id="KW-1278">Translocase</keyword>
<feature type="binding site" evidence="15">
    <location>
        <position position="85"/>
    </location>
    <ligand>
        <name>ATP</name>
        <dbReference type="ChEBI" id="CHEBI:30616"/>
    </ligand>
</feature>
<dbReference type="GO" id="GO:0005886">
    <property type="term" value="C:plasma membrane"/>
    <property type="evidence" value="ECO:0007669"/>
    <property type="project" value="UniProtKB-SubCell"/>
</dbReference>
<comment type="caution">
    <text evidence="22">The sequence shown here is derived from an EMBL/GenBank/DDBJ whole genome shotgun (WGS) entry which is preliminary data.</text>
</comment>
<dbReference type="GO" id="GO:0005524">
    <property type="term" value="F:ATP binding"/>
    <property type="evidence" value="ECO:0007669"/>
    <property type="project" value="UniProtKB-UniRule"/>
</dbReference>
<dbReference type="InterPro" id="IPR027417">
    <property type="entry name" value="P-loop_NTPase"/>
</dbReference>
<comment type="subunit">
    <text evidence="15">Monomer and homodimer. Part of the essential Sec protein translocation apparatus which comprises SecA, SecYEG and auxiliary proteins SecDF. Other proteins may also be involved.</text>
</comment>
<dbReference type="GO" id="GO:0031522">
    <property type="term" value="C:cell envelope Sec protein transport complex"/>
    <property type="evidence" value="ECO:0007669"/>
    <property type="project" value="TreeGrafter"/>
</dbReference>
<keyword evidence="5 15" id="KW-0963">Cytoplasm</keyword>
<dbReference type="InterPro" id="IPR011116">
    <property type="entry name" value="SecA_Wing/Scaffold"/>
</dbReference>
<dbReference type="PANTHER" id="PTHR30612:SF0">
    <property type="entry name" value="CHLOROPLAST PROTEIN-TRANSPORTING ATPASE"/>
    <property type="match status" value="1"/>
</dbReference>
<dbReference type="GO" id="GO:0005829">
    <property type="term" value="C:cytosol"/>
    <property type="evidence" value="ECO:0007669"/>
    <property type="project" value="TreeGrafter"/>
</dbReference>
<name>A0A9W4KVT9_9BACI</name>
<dbReference type="Gene3D" id="3.40.50.300">
    <property type="entry name" value="P-loop containing nucleotide triphosphate hydrolases"/>
    <property type="match status" value="3"/>
</dbReference>
<evidence type="ECO:0000256" key="8">
    <source>
        <dbReference type="ARBA" id="ARBA00022833"/>
    </source>
</evidence>
<dbReference type="SUPFAM" id="SSF52540">
    <property type="entry name" value="P-loop containing nucleoside triphosphate hydrolases"/>
    <property type="match status" value="2"/>
</dbReference>
<dbReference type="Proteomes" id="UP000789326">
    <property type="component" value="Unassembled WGS sequence"/>
</dbReference>
<evidence type="ECO:0000256" key="1">
    <source>
        <dbReference type="ARBA" id="ARBA00001947"/>
    </source>
</evidence>
<reference evidence="22" key="1">
    <citation type="submission" date="2021-11" db="EMBL/GenBank/DDBJ databases">
        <authorList>
            <person name="Bulgarelli D."/>
        </authorList>
    </citation>
    <scope>NUCLEOTIDE SEQUENCE</scope>
    <source>
        <strain evidence="22">Bi133</strain>
    </source>
</reference>
<dbReference type="SUPFAM" id="SSF81767">
    <property type="entry name" value="Pre-protein crosslinking domain of SecA"/>
    <property type="match status" value="1"/>
</dbReference>
<evidence type="ECO:0000256" key="6">
    <source>
        <dbReference type="ARBA" id="ARBA00022723"/>
    </source>
</evidence>
<evidence type="ECO:0000256" key="9">
    <source>
        <dbReference type="ARBA" id="ARBA00022840"/>
    </source>
</evidence>
<keyword evidence="10 15" id="KW-0653">Protein transport</keyword>
<dbReference type="InterPro" id="IPR036670">
    <property type="entry name" value="SecA_X-link_sf"/>
</dbReference>
<dbReference type="InterPro" id="IPR020937">
    <property type="entry name" value="SecA_CS"/>
</dbReference>
<dbReference type="NCBIfam" id="TIGR00963">
    <property type="entry name" value="secA"/>
    <property type="match status" value="1"/>
</dbReference>
<evidence type="ECO:0000256" key="18">
    <source>
        <dbReference type="SAM" id="MobiDB-lite"/>
    </source>
</evidence>
<evidence type="ECO:0000256" key="2">
    <source>
        <dbReference type="ARBA" id="ARBA00007650"/>
    </source>
</evidence>
<evidence type="ECO:0000259" key="19">
    <source>
        <dbReference type="PROSITE" id="PS51192"/>
    </source>
</evidence>
<evidence type="ECO:0000313" key="23">
    <source>
        <dbReference type="Proteomes" id="UP000789326"/>
    </source>
</evidence>
<keyword evidence="7 15" id="KW-0547">Nucleotide-binding</keyword>
<dbReference type="Gene3D" id="3.90.1440.10">
    <property type="entry name" value="SecA, preprotein cross-linking domain"/>
    <property type="match status" value="1"/>
</dbReference>
<evidence type="ECO:0000256" key="3">
    <source>
        <dbReference type="ARBA" id="ARBA00022448"/>
    </source>
</evidence>
<dbReference type="SUPFAM" id="SSF81886">
    <property type="entry name" value="Helical scaffold and wing domains of SecA"/>
    <property type="match status" value="1"/>
</dbReference>
<dbReference type="PROSITE" id="PS01312">
    <property type="entry name" value="SECA"/>
    <property type="match status" value="1"/>
</dbReference>
<dbReference type="PROSITE" id="PS51194">
    <property type="entry name" value="HELICASE_CTER"/>
    <property type="match status" value="1"/>
</dbReference>
<evidence type="ECO:0000256" key="12">
    <source>
        <dbReference type="ARBA" id="ARBA00023010"/>
    </source>
</evidence>
<evidence type="ECO:0000256" key="14">
    <source>
        <dbReference type="ARBA" id="ARBA00034006"/>
    </source>
</evidence>
<evidence type="ECO:0000256" key="7">
    <source>
        <dbReference type="ARBA" id="ARBA00022741"/>
    </source>
</evidence>
<dbReference type="Pfam" id="PF07517">
    <property type="entry name" value="SecA_DEAD"/>
    <property type="match status" value="1"/>
</dbReference>
<evidence type="ECO:0000256" key="13">
    <source>
        <dbReference type="ARBA" id="ARBA00023136"/>
    </source>
</evidence>
<dbReference type="EC" id="7.4.2.8" evidence="15"/>
<evidence type="ECO:0000256" key="17">
    <source>
        <dbReference type="SAM" id="Coils"/>
    </source>
</evidence>
<dbReference type="GO" id="GO:0006605">
    <property type="term" value="P:protein targeting"/>
    <property type="evidence" value="ECO:0007669"/>
    <property type="project" value="UniProtKB-UniRule"/>
</dbReference>
<dbReference type="FunFam" id="3.90.1440.10:FF:000001">
    <property type="entry name" value="Preprotein translocase subunit SecA"/>
    <property type="match status" value="1"/>
</dbReference>
<feature type="domain" description="Helicase C-terminal" evidence="20">
    <location>
        <begin position="414"/>
        <end position="586"/>
    </location>
</feature>
<evidence type="ECO:0000313" key="22">
    <source>
        <dbReference type="EMBL" id="CAH0207486.1"/>
    </source>
</evidence>
<dbReference type="CDD" id="cd18803">
    <property type="entry name" value="SF2_C_secA"/>
    <property type="match status" value="1"/>
</dbReference>
<comment type="catalytic activity">
    <reaction evidence="14 15">
        <text>ATP + H2O + cellular proteinSide 1 = ADP + phosphate + cellular proteinSide 2.</text>
        <dbReference type="EC" id="7.4.2.8"/>
    </reaction>
</comment>
<dbReference type="PROSITE" id="PS51192">
    <property type="entry name" value="HELICASE_ATP_BIND_1"/>
    <property type="match status" value="1"/>
</dbReference>
<feature type="binding site" evidence="15">
    <location>
        <position position="492"/>
    </location>
    <ligand>
        <name>ATP</name>
        <dbReference type="ChEBI" id="CHEBI:30616"/>
    </ligand>
</feature>
<dbReference type="PROSITE" id="PS51196">
    <property type="entry name" value="SECA_MOTOR_DEAD"/>
    <property type="match status" value="1"/>
</dbReference>
<keyword evidence="6" id="KW-0479">Metal-binding</keyword>
<dbReference type="RefSeq" id="WP_230301806.1">
    <property type="nucleotide sequence ID" value="NZ_CAKKMG010000021.1"/>
</dbReference>
<evidence type="ECO:0000256" key="15">
    <source>
        <dbReference type="HAMAP-Rule" id="MF_01382"/>
    </source>
</evidence>
<keyword evidence="17" id="KW-0175">Coiled coil</keyword>
<dbReference type="InterPro" id="IPR036266">
    <property type="entry name" value="SecA_Wing/Scaffold_sf"/>
</dbReference>
<keyword evidence="12 15" id="KW-0811">Translocation</keyword>
<dbReference type="PRINTS" id="PR00906">
    <property type="entry name" value="SECA"/>
</dbReference>
<organism evidence="22 23">
    <name type="scientific">Peribacillus simplex</name>
    <dbReference type="NCBI Taxonomy" id="1478"/>
    <lineage>
        <taxon>Bacteria</taxon>
        <taxon>Bacillati</taxon>
        <taxon>Bacillota</taxon>
        <taxon>Bacilli</taxon>
        <taxon>Bacillales</taxon>
        <taxon>Bacillaceae</taxon>
        <taxon>Peribacillus</taxon>
    </lineage>
</organism>
<evidence type="ECO:0000256" key="5">
    <source>
        <dbReference type="ARBA" id="ARBA00022490"/>
    </source>
</evidence>
<dbReference type="AlphaFoldDB" id="A0A9W4KVT9"/>
<comment type="function">
    <text evidence="15">Part of the Sec protein translocase complex. Interacts with the SecYEG preprotein conducting channel. Has a central role in coupling the hydrolysis of ATP to the transfer of proteins into and across the cell membrane, serving as an ATP-driven molecular motor driving the stepwise translocation of polypeptide chains across the membrane.</text>
</comment>
<dbReference type="GO" id="GO:0008564">
    <property type="term" value="F:protein-exporting ATPase activity"/>
    <property type="evidence" value="ECO:0007669"/>
    <property type="project" value="UniProtKB-EC"/>
</dbReference>
<dbReference type="HAMAP" id="MF_01382">
    <property type="entry name" value="SecA"/>
    <property type="match status" value="1"/>
</dbReference>
<proteinExistence type="inferred from homology"/>
<comment type="similarity">
    <text evidence="2 15 16">Belongs to the SecA family.</text>
</comment>
<dbReference type="InterPro" id="IPR014018">
    <property type="entry name" value="SecA_motor_DEAD"/>
</dbReference>
<dbReference type="GO" id="GO:0046872">
    <property type="term" value="F:metal ion binding"/>
    <property type="evidence" value="ECO:0007669"/>
    <property type="project" value="UniProtKB-KW"/>
</dbReference>
<dbReference type="Pfam" id="PF01043">
    <property type="entry name" value="SecA_PP_bind"/>
    <property type="match status" value="1"/>
</dbReference>
<dbReference type="GO" id="GO:0017038">
    <property type="term" value="P:protein import"/>
    <property type="evidence" value="ECO:0007669"/>
    <property type="project" value="InterPro"/>
</dbReference>
<comment type="subcellular location">
    <subcellularLocation>
        <location evidence="15">Cell membrane</location>
        <topology evidence="15">Peripheral membrane protein</topology>
        <orientation evidence="15">Cytoplasmic side</orientation>
    </subcellularLocation>
    <subcellularLocation>
        <location evidence="15">Cytoplasm</location>
    </subcellularLocation>
    <text evidence="15">Distribution is 50-50.</text>
</comment>
<dbReference type="CDD" id="cd17928">
    <property type="entry name" value="DEXDc_SecA"/>
    <property type="match status" value="1"/>
</dbReference>
<keyword evidence="9 15" id="KW-0067">ATP-binding</keyword>
<evidence type="ECO:0000256" key="10">
    <source>
        <dbReference type="ARBA" id="ARBA00022927"/>
    </source>
</evidence>
<dbReference type="InterPro" id="IPR004027">
    <property type="entry name" value="SEC_C_motif"/>
</dbReference>